<dbReference type="InterPro" id="IPR042861">
    <property type="entry name" value="TEX11"/>
</dbReference>
<dbReference type="PANTHER" id="PTHR47083">
    <property type="entry name" value="TESTIS-EXPRESSED PROTEIN 11"/>
    <property type="match status" value="1"/>
</dbReference>
<reference evidence="1 2" key="1">
    <citation type="submission" date="2019-01" db="EMBL/GenBank/DDBJ databases">
        <title>A draft genome assembly of the solar-powered sea slug Elysia chlorotica.</title>
        <authorList>
            <person name="Cai H."/>
            <person name="Li Q."/>
            <person name="Fang X."/>
            <person name="Li J."/>
            <person name="Curtis N.E."/>
            <person name="Altenburger A."/>
            <person name="Shibata T."/>
            <person name="Feng M."/>
            <person name="Maeda T."/>
            <person name="Schwartz J.A."/>
            <person name="Shigenobu S."/>
            <person name="Lundholm N."/>
            <person name="Nishiyama T."/>
            <person name="Yang H."/>
            <person name="Hasebe M."/>
            <person name="Li S."/>
            <person name="Pierce S.K."/>
            <person name="Wang J."/>
        </authorList>
    </citation>
    <scope>NUCLEOTIDE SEQUENCE [LARGE SCALE GENOMIC DNA]</scope>
    <source>
        <strain evidence="1">EC2010</strain>
        <tissue evidence="1">Whole organism of an adult</tissue>
    </source>
</reference>
<organism evidence="1 2">
    <name type="scientific">Elysia chlorotica</name>
    <name type="common">Eastern emerald elysia</name>
    <name type="synonym">Sea slug</name>
    <dbReference type="NCBI Taxonomy" id="188477"/>
    <lineage>
        <taxon>Eukaryota</taxon>
        <taxon>Metazoa</taxon>
        <taxon>Spiralia</taxon>
        <taxon>Lophotrochozoa</taxon>
        <taxon>Mollusca</taxon>
        <taxon>Gastropoda</taxon>
        <taxon>Heterobranchia</taxon>
        <taxon>Euthyneura</taxon>
        <taxon>Panpulmonata</taxon>
        <taxon>Sacoglossa</taxon>
        <taxon>Placobranchoidea</taxon>
        <taxon>Plakobranchidae</taxon>
        <taxon>Elysia</taxon>
    </lineage>
</organism>
<sequence>MFLLLYEFEALSKLKDDRAESVVDRALTLPSPSPKLFHTLSALAVDAPASNRKLSMRALKVAIKLHMQAEQPDYTKCSADIRNLISLSLLSNEKEAMIYFKETLDMVERAKEQYPEVELLWLMTKSWNRGLHHFNWDQPVEAEQWCSLSMSLLKYLPSAKGEYHDQMMSVYGEILSRIETRMERKNMEE</sequence>
<dbReference type="GO" id="GO:0007130">
    <property type="term" value="P:synaptonemal complex assembly"/>
    <property type="evidence" value="ECO:0007669"/>
    <property type="project" value="TreeGrafter"/>
</dbReference>
<protein>
    <recommendedName>
        <fullName evidence="3">Protein ZIP4 homolog</fullName>
    </recommendedName>
</protein>
<name>A0A3S1BPC7_ELYCH</name>
<dbReference type="STRING" id="188477.A0A3S1BPC7"/>
<gene>
    <name evidence="1" type="ORF">EGW08_006676</name>
</gene>
<accession>A0A3S1BPC7</accession>
<keyword evidence="2" id="KW-1185">Reference proteome</keyword>
<dbReference type="OrthoDB" id="65716at2759"/>
<comment type="caution">
    <text evidence="1">The sequence shown here is derived from an EMBL/GenBank/DDBJ whole genome shotgun (WGS) entry which is preliminary data.</text>
</comment>
<dbReference type="Proteomes" id="UP000271974">
    <property type="component" value="Unassembled WGS sequence"/>
</dbReference>
<evidence type="ECO:0008006" key="3">
    <source>
        <dbReference type="Google" id="ProtNLM"/>
    </source>
</evidence>
<proteinExistence type="predicted"/>
<evidence type="ECO:0000313" key="1">
    <source>
        <dbReference type="EMBL" id="RUS85593.1"/>
    </source>
</evidence>
<dbReference type="PANTHER" id="PTHR47083:SF1">
    <property type="entry name" value="TESTIS-EXPRESSED PROTEIN 11"/>
    <property type="match status" value="1"/>
</dbReference>
<dbReference type="AlphaFoldDB" id="A0A3S1BPC7"/>
<dbReference type="GO" id="GO:0000801">
    <property type="term" value="C:central element"/>
    <property type="evidence" value="ECO:0007669"/>
    <property type="project" value="TreeGrafter"/>
</dbReference>
<dbReference type="EMBL" id="RQTK01000165">
    <property type="protein sequence ID" value="RUS85593.1"/>
    <property type="molecule type" value="Genomic_DNA"/>
</dbReference>
<dbReference type="GO" id="GO:0007060">
    <property type="term" value="P:male meiosis chromosome segregation"/>
    <property type="evidence" value="ECO:0007669"/>
    <property type="project" value="TreeGrafter"/>
</dbReference>
<evidence type="ECO:0000313" key="2">
    <source>
        <dbReference type="Proteomes" id="UP000271974"/>
    </source>
</evidence>
<dbReference type="GO" id="GO:0007131">
    <property type="term" value="P:reciprocal meiotic recombination"/>
    <property type="evidence" value="ECO:0007669"/>
    <property type="project" value="TreeGrafter"/>
</dbReference>